<dbReference type="AlphaFoldDB" id="A0A2P2EE20"/>
<comment type="caution">
    <text evidence="3">The sequence shown here is derived from an EMBL/GenBank/DDBJ whole genome shotgun (WGS) entry which is preliminary data.</text>
</comment>
<evidence type="ECO:0000259" key="2">
    <source>
        <dbReference type="SMART" id="SM00849"/>
    </source>
</evidence>
<dbReference type="RefSeq" id="WP_133245848.1">
    <property type="nucleotide sequence ID" value="NZ_BFBR01000012.1"/>
</dbReference>
<gene>
    <name evidence="3" type="primary">rnz</name>
    <name evidence="3" type="ORF">PbB2_02998</name>
</gene>
<dbReference type="EC" id="3.1.26.11" evidence="3"/>
<protein>
    <submittedName>
        <fullName evidence="3">Ribonuclease Z</fullName>
        <ecNumber evidence="3">3.1.26.11</ecNumber>
    </submittedName>
</protein>
<dbReference type="PANTHER" id="PTHR46018">
    <property type="entry name" value="ZINC PHOSPHODIESTERASE ELAC PROTEIN 1"/>
    <property type="match status" value="1"/>
</dbReference>
<proteinExistence type="predicted"/>
<feature type="domain" description="Metallo-beta-lactamase" evidence="2">
    <location>
        <begin position="70"/>
        <end position="276"/>
    </location>
</feature>
<dbReference type="EMBL" id="BFBR01000012">
    <property type="protein sequence ID" value="GBF59304.1"/>
    <property type="molecule type" value="Genomic_DNA"/>
</dbReference>
<keyword evidence="1 3" id="KW-0378">Hydrolase</keyword>
<dbReference type="CDD" id="cd07719">
    <property type="entry name" value="arylsulfatase_AtsA-like_MBL-fold"/>
    <property type="match status" value="1"/>
</dbReference>
<dbReference type="InterPro" id="IPR036866">
    <property type="entry name" value="RibonucZ/Hydroxyglut_hydro"/>
</dbReference>
<organism evidence="3 4">
    <name type="scientific">Candidatus Phycosocius bacilliformis</name>
    <dbReference type="NCBI Taxonomy" id="1445552"/>
    <lineage>
        <taxon>Bacteria</taxon>
        <taxon>Pseudomonadati</taxon>
        <taxon>Pseudomonadota</taxon>
        <taxon>Alphaproteobacteria</taxon>
        <taxon>Caulobacterales</taxon>
        <taxon>Caulobacterales incertae sedis</taxon>
        <taxon>Candidatus Phycosocius</taxon>
    </lineage>
</organism>
<sequence length="360" mass="38051">MKARYLLAGLIGLVLALMVTGYVARDRLAMLLLSRGAEQALAHPALADLKTGLHAGFCGTGSPMPDRARAGPCLAVIAGGRLFVFDAGEGAAETMTIMGLPPGQTEAVFLTHFHSDHIDGLGALGLQRWATKAAREPLPLYGPTGVEQIAAGLAMIYGQDKTYRIAHHGSDIVPASGFGFAPKAFAAPAIGEEREVYQQAGVKITAFGVDHRPVEPAVGYRVTYQGQSLVISGDTKACDCVMRAARGANLLIHESIAPQLTRVMGKAASQAGQPSLSKVMGDIETYHATPEQVAQIGAKAGVKGIALTHIVPPMPIEALKGPFLGNAQRYFKGPIWIMRDGELVSFDTQGRPIRRALIDN</sequence>
<evidence type="ECO:0000313" key="4">
    <source>
        <dbReference type="Proteomes" id="UP000245086"/>
    </source>
</evidence>
<dbReference type="PANTHER" id="PTHR46018:SF2">
    <property type="entry name" value="ZINC PHOSPHODIESTERASE ELAC PROTEIN 1"/>
    <property type="match status" value="1"/>
</dbReference>
<reference evidence="3" key="1">
    <citation type="journal article" date="2018" name="Genome Announc.">
        <title>Draft Genome Sequence of "Candidatus Phycosocius bacilliformis," an Alphaproteobacterial Ectosymbiont of the Hydrocarbon-Producing Green Alga Botryococcus braunii.</title>
        <authorList>
            <person name="Tanabe Y."/>
            <person name="Yamaguchi H."/>
            <person name="Watanabe M.M."/>
        </authorList>
    </citation>
    <scope>NUCLEOTIDE SEQUENCE [LARGE SCALE GENOMIC DNA]</scope>
    <source>
        <strain evidence="3">BOTRYCO-2</strain>
    </source>
</reference>
<dbReference type="Proteomes" id="UP000245086">
    <property type="component" value="Unassembled WGS sequence"/>
</dbReference>
<evidence type="ECO:0000256" key="1">
    <source>
        <dbReference type="ARBA" id="ARBA00022801"/>
    </source>
</evidence>
<dbReference type="Pfam" id="PF12706">
    <property type="entry name" value="Lactamase_B_2"/>
    <property type="match status" value="1"/>
</dbReference>
<dbReference type="SMART" id="SM00849">
    <property type="entry name" value="Lactamase_B"/>
    <property type="match status" value="1"/>
</dbReference>
<dbReference type="InterPro" id="IPR001279">
    <property type="entry name" value="Metallo-B-lactamas"/>
</dbReference>
<keyword evidence="4" id="KW-1185">Reference proteome</keyword>
<name>A0A2P2EE20_9PROT</name>
<dbReference type="OrthoDB" id="9803916at2"/>
<dbReference type="SUPFAM" id="SSF56281">
    <property type="entry name" value="Metallo-hydrolase/oxidoreductase"/>
    <property type="match status" value="1"/>
</dbReference>
<dbReference type="Gene3D" id="3.60.15.10">
    <property type="entry name" value="Ribonuclease Z/Hydroxyacylglutathione hydrolase-like"/>
    <property type="match status" value="1"/>
</dbReference>
<accession>A0A2P2EE20</accession>
<dbReference type="InterPro" id="IPR044094">
    <property type="entry name" value="AtsA-like_MBL-fold"/>
</dbReference>
<evidence type="ECO:0000313" key="3">
    <source>
        <dbReference type="EMBL" id="GBF59304.1"/>
    </source>
</evidence>
<dbReference type="GO" id="GO:0042781">
    <property type="term" value="F:3'-tRNA processing endoribonuclease activity"/>
    <property type="evidence" value="ECO:0007669"/>
    <property type="project" value="UniProtKB-EC"/>
</dbReference>